<dbReference type="Pfam" id="PF00196">
    <property type="entry name" value="GerE"/>
    <property type="match status" value="1"/>
</dbReference>
<dbReference type="Proteomes" id="UP000189295">
    <property type="component" value="Unassembled WGS sequence"/>
</dbReference>
<sequence>MNYAEITNSTIDMVSGLVGHIGRSKFDHQVYDFFNLLAPIDHVTAFTIPPGSAPKPLIAQGGSQSSSRLAQELSECYVSGSFTEDLCLSTLQEKCIALDFPNLQHITPSSIPISQYKKVFYDEPAITNEVSFVKTIDETAYYVSLYRTKQPAFNKMEMSAINLYAELAINIMRQHHMYKMAQGLEDTSPKILSPEERGHLLSEIREDLEASGDLSPREADVCAHIILGYSNIAISLRLGISINTAATHRKRSYAKLGISSQSELFTRYLHFARSRLN</sequence>
<evidence type="ECO:0000256" key="2">
    <source>
        <dbReference type="ARBA" id="ARBA00023125"/>
    </source>
</evidence>
<dbReference type="EMBL" id="MNPW01000031">
    <property type="protein sequence ID" value="ONH49551.1"/>
    <property type="molecule type" value="Genomic_DNA"/>
</dbReference>
<keyword evidence="3" id="KW-0804">Transcription</keyword>
<dbReference type="AlphaFoldDB" id="A0A1V2JY54"/>
<evidence type="ECO:0000313" key="6">
    <source>
        <dbReference type="Proteomes" id="UP000189295"/>
    </source>
</evidence>
<evidence type="ECO:0000256" key="1">
    <source>
        <dbReference type="ARBA" id="ARBA00023015"/>
    </source>
</evidence>
<comment type="caution">
    <text evidence="5">The sequence shown here is derived from an EMBL/GenBank/DDBJ whole genome shotgun (WGS) entry which is preliminary data.</text>
</comment>
<keyword evidence="1" id="KW-0805">Transcription regulation</keyword>
<dbReference type="PANTHER" id="PTHR44688:SF16">
    <property type="entry name" value="DNA-BINDING TRANSCRIPTIONAL ACTIVATOR DEVR_DOSR"/>
    <property type="match status" value="1"/>
</dbReference>
<dbReference type="GO" id="GO:0003677">
    <property type="term" value="F:DNA binding"/>
    <property type="evidence" value="ECO:0007669"/>
    <property type="project" value="UniProtKB-KW"/>
</dbReference>
<gene>
    <name evidence="5" type="ORF">BLL36_29035</name>
</gene>
<feature type="domain" description="HTH luxR-type" evidence="4">
    <location>
        <begin position="207"/>
        <end position="275"/>
    </location>
</feature>
<protein>
    <recommendedName>
        <fullName evidence="4">HTH luxR-type domain-containing protein</fullName>
    </recommendedName>
</protein>
<dbReference type="InterPro" id="IPR000792">
    <property type="entry name" value="Tscrpt_reg_LuxR_C"/>
</dbReference>
<name>A0A1V2JY54_PSECE</name>
<dbReference type="SUPFAM" id="SSF46894">
    <property type="entry name" value="C-terminal effector domain of the bipartite response regulators"/>
    <property type="match status" value="1"/>
</dbReference>
<dbReference type="InterPro" id="IPR036388">
    <property type="entry name" value="WH-like_DNA-bd_sf"/>
</dbReference>
<dbReference type="GO" id="GO:0006355">
    <property type="term" value="P:regulation of DNA-templated transcription"/>
    <property type="evidence" value="ECO:0007669"/>
    <property type="project" value="InterPro"/>
</dbReference>
<accession>A0A1V2JY54</accession>
<dbReference type="PRINTS" id="PR00038">
    <property type="entry name" value="HTHLUXR"/>
</dbReference>
<dbReference type="PROSITE" id="PS50043">
    <property type="entry name" value="HTH_LUXR_2"/>
    <property type="match status" value="1"/>
</dbReference>
<proteinExistence type="predicted"/>
<dbReference type="InterPro" id="IPR016032">
    <property type="entry name" value="Sig_transdc_resp-reg_C-effctor"/>
</dbReference>
<dbReference type="RefSeq" id="WP_076955157.1">
    <property type="nucleotide sequence ID" value="NZ_MNPW01000031.1"/>
</dbReference>
<organism evidence="5 6">
    <name type="scientific">Pseudomonas cedrina subsp. cedrina</name>
    <dbReference type="NCBI Taxonomy" id="76762"/>
    <lineage>
        <taxon>Bacteria</taxon>
        <taxon>Pseudomonadati</taxon>
        <taxon>Pseudomonadota</taxon>
        <taxon>Gammaproteobacteria</taxon>
        <taxon>Pseudomonadales</taxon>
        <taxon>Pseudomonadaceae</taxon>
        <taxon>Pseudomonas</taxon>
    </lineage>
</organism>
<dbReference type="Gene3D" id="1.10.10.10">
    <property type="entry name" value="Winged helix-like DNA-binding domain superfamily/Winged helix DNA-binding domain"/>
    <property type="match status" value="1"/>
</dbReference>
<dbReference type="CDD" id="cd06170">
    <property type="entry name" value="LuxR_C_like"/>
    <property type="match status" value="1"/>
</dbReference>
<keyword evidence="2" id="KW-0238">DNA-binding</keyword>
<evidence type="ECO:0000259" key="4">
    <source>
        <dbReference type="PROSITE" id="PS50043"/>
    </source>
</evidence>
<dbReference type="SMART" id="SM00421">
    <property type="entry name" value="HTH_LUXR"/>
    <property type="match status" value="1"/>
</dbReference>
<reference evidence="5 6" key="1">
    <citation type="submission" date="2016-10" db="EMBL/GenBank/DDBJ databases">
        <title>Pseudomonas lactis sp. nov. and Pseudomonas paralactis sp. nov., isolated from bovine raw milk.</title>
        <authorList>
            <person name="Von Neubeck M."/>
            <person name="Huptas C."/>
            <person name="Glueck C."/>
            <person name="Krewinkel M."/>
            <person name="Stoeckel M."/>
            <person name="Stressler T."/>
            <person name="Fischer L."/>
            <person name="Hinrichs J."/>
            <person name="Scherer S."/>
            <person name="Wenning M."/>
        </authorList>
    </citation>
    <scope>NUCLEOTIDE SEQUENCE [LARGE SCALE GENOMIC DNA]</scope>
    <source>
        <strain evidence="5 6">DSM 17516</strain>
    </source>
</reference>
<dbReference type="PANTHER" id="PTHR44688">
    <property type="entry name" value="DNA-BINDING TRANSCRIPTIONAL ACTIVATOR DEVR_DOSR"/>
    <property type="match status" value="1"/>
</dbReference>
<evidence type="ECO:0000313" key="5">
    <source>
        <dbReference type="EMBL" id="ONH49551.1"/>
    </source>
</evidence>
<evidence type="ECO:0000256" key="3">
    <source>
        <dbReference type="ARBA" id="ARBA00023163"/>
    </source>
</evidence>